<keyword evidence="2" id="KW-1185">Reference proteome</keyword>
<sequence length="111" mass="12348">MNLNEYTSNRSSLGSAITNSASCAHFGGADASDFTGPFRSVALDTLAPSRKRIEETRQKPSSVEKLTIDFYAILPEQKSFTYLSLQRTCSLRMRHQWNMLKLGLVVCLLGT</sequence>
<dbReference type="EMBL" id="BSYO01000017">
    <property type="protein sequence ID" value="GMH17400.1"/>
    <property type="molecule type" value="Genomic_DNA"/>
</dbReference>
<dbReference type="Proteomes" id="UP001279734">
    <property type="component" value="Unassembled WGS sequence"/>
</dbReference>
<evidence type="ECO:0000313" key="2">
    <source>
        <dbReference type="Proteomes" id="UP001279734"/>
    </source>
</evidence>
<accession>A0AAD3XV14</accession>
<evidence type="ECO:0000313" key="1">
    <source>
        <dbReference type="EMBL" id="GMH17400.1"/>
    </source>
</evidence>
<protein>
    <submittedName>
        <fullName evidence="1">Uncharacterized protein</fullName>
    </submittedName>
</protein>
<gene>
    <name evidence="1" type="ORF">Nepgr_019241</name>
</gene>
<dbReference type="AlphaFoldDB" id="A0AAD3XV14"/>
<proteinExistence type="predicted"/>
<name>A0AAD3XV14_NEPGR</name>
<organism evidence="1 2">
    <name type="scientific">Nepenthes gracilis</name>
    <name type="common">Slender pitcher plant</name>
    <dbReference type="NCBI Taxonomy" id="150966"/>
    <lineage>
        <taxon>Eukaryota</taxon>
        <taxon>Viridiplantae</taxon>
        <taxon>Streptophyta</taxon>
        <taxon>Embryophyta</taxon>
        <taxon>Tracheophyta</taxon>
        <taxon>Spermatophyta</taxon>
        <taxon>Magnoliopsida</taxon>
        <taxon>eudicotyledons</taxon>
        <taxon>Gunneridae</taxon>
        <taxon>Pentapetalae</taxon>
        <taxon>Caryophyllales</taxon>
        <taxon>Nepenthaceae</taxon>
        <taxon>Nepenthes</taxon>
    </lineage>
</organism>
<comment type="caution">
    <text evidence="1">The sequence shown here is derived from an EMBL/GenBank/DDBJ whole genome shotgun (WGS) entry which is preliminary data.</text>
</comment>
<reference evidence="1" key="1">
    <citation type="submission" date="2023-05" db="EMBL/GenBank/DDBJ databases">
        <title>Nepenthes gracilis genome sequencing.</title>
        <authorList>
            <person name="Fukushima K."/>
        </authorList>
    </citation>
    <scope>NUCLEOTIDE SEQUENCE</scope>
    <source>
        <strain evidence="1">SING2019-196</strain>
    </source>
</reference>